<dbReference type="InterPro" id="IPR018841">
    <property type="entry name" value="DUF2442"/>
</dbReference>
<accession>A0ABX2CRZ8</accession>
<dbReference type="Pfam" id="PF10387">
    <property type="entry name" value="DUF2442"/>
    <property type="match status" value="1"/>
</dbReference>
<evidence type="ECO:0008006" key="3">
    <source>
        <dbReference type="Google" id="ProtNLM"/>
    </source>
</evidence>
<organism evidence="1 2">
    <name type="scientific">Microcoleus asticus IPMA8</name>
    <dbReference type="NCBI Taxonomy" id="2563858"/>
    <lineage>
        <taxon>Bacteria</taxon>
        <taxon>Bacillati</taxon>
        <taxon>Cyanobacteriota</taxon>
        <taxon>Cyanophyceae</taxon>
        <taxon>Oscillatoriophycideae</taxon>
        <taxon>Oscillatoriales</taxon>
        <taxon>Microcoleaceae</taxon>
        <taxon>Microcoleus</taxon>
        <taxon>Microcoleus asticus</taxon>
    </lineage>
</organism>
<dbReference type="Gene3D" id="3.30.2020.40">
    <property type="entry name" value="Uncharacterised protein PF10387, DUF2442"/>
    <property type="match status" value="1"/>
</dbReference>
<reference evidence="1 2" key="1">
    <citation type="journal article" date="2020" name="Sci. Rep.">
        <title>A novel cyanobacterial geosmin producer, revising GeoA distribution and dispersion patterns in Bacteria.</title>
        <authorList>
            <person name="Churro C."/>
            <person name="Semedo-Aguiar A.P."/>
            <person name="Silva A.D."/>
            <person name="Pereira-Leal J.B."/>
            <person name="Leite R.B."/>
        </authorList>
    </citation>
    <scope>NUCLEOTIDE SEQUENCE [LARGE SCALE GENOMIC DNA]</scope>
    <source>
        <strain evidence="1 2">IPMA8</strain>
    </source>
</reference>
<comment type="caution">
    <text evidence="1">The sequence shown here is derived from an EMBL/GenBank/DDBJ whole genome shotgun (WGS) entry which is preliminary data.</text>
</comment>
<evidence type="ECO:0000313" key="1">
    <source>
        <dbReference type="EMBL" id="NQE32447.1"/>
    </source>
</evidence>
<sequence>MVELLEIPQAQKVVVTDDTLTVDLSDCRTISVPLVWYPRLLHSTPNDRNNWRFIGGNEGIHWPDIDEDISIKNIILGKPSGENQKSFQRWLEERGKIDSLIQNSVASEFILPTVRTRQCRFPTIKSVMVTSERGRLIILGRETALPYPQLLQKKAPEFPQTHTIKSTNCQP</sequence>
<proteinExistence type="predicted"/>
<keyword evidence="2" id="KW-1185">Reference proteome</keyword>
<evidence type="ECO:0000313" key="2">
    <source>
        <dbReference type="Proteomes" id="UP000702425"/>
    </source>
</evidence>
<dbReference type="RefSeq" id="WP_339382784.1">
    <property type="nucleotide sequence ID" value="NZ_CAWPPK010000112.1"/>
</dbReference>
<name>A0ABX2CRZ8_9CYAN</name>
<dbReference type="Proteomes" id="UP000702425">
    <property type="component" value="Unassembled WGS sequence"/>
</dbReference>
<protein>
    <recommendedName>
        <fullName evidence="3">DUF2442 domain-containing protein</fullName>
    </recommendedName>
</protein>
<dbReference type="EMBL" id="SRRZ01000002">
    <property type="protein sequence ID" value="NQE32447.1"/>
    <property type="molecule type" value="Genomic_DNA"/>
</dbReference>
<gene>
    <name evidence="1" type="ORF">E5S67_00161</name>
</gene>